<dbReference type="Pfam" id="PF12625">
    <property type="entry name" value="Arabinose_bd"/>
    <property type="match status" value="1"/>
</dbReference>
<dbReference type="InterPro" id="IPR018060">
    <property type="entry name" value="HTH_AraC"/>
</dbReference>
<dbReference type="Proteomes" id="UP000012047">
    <property type="component" value="Unassembled WGS sequence"/>
</dbReference>
<feature type="domain" description="HTH araC/xylS-type" evidence="4">
    <location>
        <begin position="241"/>
        <end position="337"/>
    </location>
</feature>
<evidence type="ECO:0000256" key="2">
    <source>
        <dbReference type="ARBA" id="ARBA00023125"/>
    </source>
</evidence>
<dbReference type="PANTHER" id="PTHR47894:SF1">
    <property type="entry name" value="HTH-TYPE TRANSCRIPTIONAL REGULATOR VQSM"/>
    <property type="match status" value="1"/>
</dbReference>
<reference evidence="6" key="1">
    <citation type="journal article" date="2012" name="PLoS ONE">
        <title>The success of Acinetobacter species; genetic, metabolic and virulence attributes.</title>
        <authorList>
            <person name="Peleg A.Y."/>
            <person name="de Breij A."/>
            <person name="Adams M.D."/>
            <person name="Cerqueira G.M."/>
            <person name="Mocali S."/>
            <person name="Galardini M."/>
            <person name="Nibbering P.H."/>
            <person name="Earl A.M."/>
            <person name="Ward D.V."/>
            <person name="Paterson D.L."/>
            <person name="Seifert H."/>
            <person name="Dijkshoorn L."/>
        </authorList>
    </citation>
    <scope>NUCLEOTIDE SEQUENCE [LARGE SCALE GENOMIC DNA]</scope>
    <source>
        <strain evidence="6">SH046</strain>
    </source>
</reference>
<protein>
    <submittedName>
        <fullName evidence="5">Transcriptional regulator, AraC family</fullName>
    </submittedName>
</protein>
<dbReference type="Pfam" id="PF12833">
    <property type="entry name" value="HTH_18"/>
    <property type="match status" value="1"/>
</dbReference>
<keyword evidence="1" id="KW-0805">Transcription regulation</keyword>
<dbReference type="GO" id="GO:0003700">
    <property type="term" value="F:DNA-binding transcription factor activity"/>
    <property type="evidence" value="ECO:0007669"/>
    <property type="project" value="InterPro"/>
</dbReference>
<dbReference type="PANTHER" id="PTHR47894">
    <property type="entry name" value="HTH-TYPE TRANSCRIPTIONAL REGULATOR GADX"/>
    <property type="match status" value="1"/>
</dbReference>
<evidence type="ECO:0000256" key="1">
    <source>
        <dbReference type="ARBA" id="ARBA00023015"/>
    </source>
</evidence>
<dbReference type="GO" id="GO:0005829">
    <property type="term" value="C:cytosol"/>
    <property type="evidence" value="ECO:0007669"/>
    <property type="project" value="TreeGrafter"/>
</dbReference>
<accession>D0SEC2</accession>
<evidence type="ECO:0000313" key="5">
    <source>
        <dbReference type="EMBL" id="EEY95782.1"/>
    </source>
</evidence>
<gene>
    <name evidence="5" type="ORF">HMPREF0016_02195</name>
</gene>
<dbReference type="HOGENOM" id="CLU_047522_1_0_6"/>
<dbReference type="SUPFAM" id="SSF46689">
    <property type="entry name" value="Homeodomain-like"/>
    <property type="match status" value="1"/>
</dbReference>
<organism evidence="5 6">
    <name type="scientific">Acinetobacter johnsonii SH046</name>
    <dbReference type="NCBI Taxonomy" id="575586"/>
    <lineage>
        <taxon>Bacteria</taxon>
        <taxon>Pseudomonadati</taxon>
        <taxon>Pseudomonadota</taxon>
        <taxon>Gammaproteobacteria</taxon>
        <taxon>Moraxellales</taxon>
        <taxon>Moraxellaceae</taxon>
        <taxon>Acinetobacter</taxon>
    </lineage>
</organism>
<keyword evidence="2" id="KW-0238">DNA-binding</keyword>
<proteinExistence type="predicted"/>
<keyword evidence="3" id="KW-0804">Transcription</keyword>
<dbReference type="SMART" id="SM00342">
    <property type="entry name" value="HTH_ARAC"/>
    <property type="match status" value="1"/>
</dbReference>
<dbReference type="eggNOG" id="COG2207">
    <property type="taxonomic scope" value="Bacteria"/>
</dbReference>
<dbReference type="InterPro" id="IPR032687">
    <property type="entry name" value="AraC-type_N"/>
</dbReference>
<evidence type="ECO:0000256" key="3">
    <source>
        <dbReference type="ARBA" id="ARBA00023163"/>
    </source>
</evidence>
<dbReference type="EMBL" id="GG704967">
    <property type="protein sequence ID" value="EEY95782.1"/>
    <property type="molecule type" value="Genomic_DNA"/>
</dbReference>
<evidence type="ECO:0000259" key="4">
    <source>
        <dbReference type="PROSITE" id="PS01124"/>
    </source>
</evidence>
<name>D0SEC2_ACIJO</name>
<dbReference type="Gene3D" id="1.10.10.60">
    <property type="entry name" value="Homeodomain-like"/>
    <property type="match status" value="1"/>
</dbReference>
<dbReference type="PROSITE" id="PS01124">
    <property type="entry name" value="HTH_ARAC_FAMILY_2"/>
    <property type="match status" value="1"/>
</dbReference>
<sequence length="337" mass="38575">MIMKRSVLGLMYLIQGMRKAGVAVDQKLQSIGLRVESLDPNAIIHPALEWDILKIIAEDIEPEQGLFIGQHYVLAGYGPLLMLLMTSPTTHTALEQGIRYQSLTHLSGLLGLKKQNDQVALCYLPRDLQTSVGQLRAHSEIAGTYKFLQDIYKMIGLEMPEIRITLPVARPDDVKKLALYQQVYGQQVSFGTQQAEFWFDEWVLNVPIPSADLMTFNVYAGKCQAELQRLEETAEQPSLIQRVQDYLELQRGLLPTMAETAQALNLPERTLRHQLQQLNSSYKQIREQLMKDRALHLMEYQEYSIEMIAELLGYSEPAAFNHAFKRWFGYSPRQYGK</sequence>
<evidence type="ECO:0000313" key="6">
    <source>
        <dbReference type="Proteomes" id="UP000012047"/>
    </source>
</evidence>
<dbReference type="GO" id="GO:0000976">
    <property type="term" value="F:transcription cis-regulatory region binding"/>
    <property type="evidence" value="ECO:0007669"/>
    <property type="project" value="TreeGrafter"/>
</dbReference>
<dbReference type="InterPro" id="IPR009057">
    <property type="entry name" value="Homeodomain-like_sf"/>
</dbReference>
<dbReference type="AlphaFoldDB" id="D0SEC2"/>